<evidence type="ECO:0000256" key="1">
    <source>
        <dbReference type="SAM" id="MobiDB-lite"/>
    </source>
</evidence>
<feature type="region of interest" description="Disordered" evidence="1">
    <location>
        <begin position="179"/>
        <end position="323"/>
    </location>
</feature>
<feature type="compositionally biased region" description="Basic and acidic residues" evidence="1">
    <location>
        <begin position="288"/>
        <end position="304"/>
    </location>
</feature>
<evidence type="ECO:0000313" key="2">
    <source>
        <dbReference type="EMBL" id="KNC79877.1"/>
    </source>
</evidence>
<gene>
    <name evidence="2" type="ORF">SARC_07746</name>
</gene>
<dbReference type="RefSeq" id="XP_014153779.1">
    <property type="nucleotide sequence ID" value="XM_014298304.1"/>
</dbReference>
<reference evidence="2 3" key="1">
    <citation type="submission" date="2011-02" db="EMBL/GenBank/DDBJ databases">
        <title>The Genome Sequence of Sphaeroforma arctica JP610.</title>
        <authorList>
            <consortium name="The Broad Institute Genome Sequencing Platform"/>
            <person name="Russ C."/>
            <person name="Cuomo C."/>
            <person name="Young S.K."/>
            <person name="Zeng Q."/>
            <person name="Gargeya S."/>
            <person name="Alvarado L."/>
            <person name="Berlin A."/>
            <person name="Chapman S.B."/>
            <person name="Chen Z."/>
            <person name="Freedman E."/>
            <person name="Gellesch M."/>
            <person name="Goldberg J."/>
            <person name="Griggs A."/>
            <person name="Gujja S."/>
            <person name="Heilman E."/>
            <person name="Heiman D."/>
            <person name="Howarth C."/>
            <person name="Mehta T."/>
            <person name="Neiman D."/>
            <person name="Pearson M."/>
            <person name="Roberts A."/>
            <person name="Saif S."/>
            <person name="Shea T."/>
            <person name="Shenoy N."/>
            <person name="Sisk P."/>
            <person name="Stolte C."/>
            <person name="Sykes S."/>
            <person name="White J."/>
            <person name="Yandava C."/>
            <person name="Burger G."/>
            <person name="Gray M.W."/>
            <person name="Holland P.W.H."/>
            <person name="King N."/>
            <person name="Lang F.B.F."/>
            <person name="Roger A.J."/>
            <person name="Ruiz-Trillo I."/>
            <person name="Haas B."/>
            <person name="Nusbaum C."/>
            <person name="Birren B."/>
        </authorList>
    </citation>
    <scope>NUCLEOTIDE SEQUENCE [LARGE SCALE GENOMIC DNA]</scope>
    <source>
        <strain evidence="2 3">JP610</strain>
    </source>
</reference>
<accession>A0A0L0FSU0</accession>
<organism evidence="2 3">
    <name type="scientific">Sphaeroforma arctica JP610</name>
    <dbReference type="NCBI Taxonomy" id="667725"/>
    <lineage>
        <taxon>Eukaryota</taxon>
        <taxon>Ichthyosporea</taxon>
        <taxon>Ichthyophonida</taxon>
        <taxon>Sphaeroforma</taxon>
    </lineage>
</organism>
<feature type="compositionally biased region" description="Basic residues" evidence="1">
    <location>
        <begin position="399"/>
        <end position="409"/>
    </location>
</feature>
<feature type="compositionally biased region" description="Polar residues" evidence="1">
    <location>
        <begin position="353"/>
        <end position="364"/>
    </location>
</feature>
<feature type="compositionally biased region" description="Polar residues" evidence="1">
    <location>
        <begin position="200"/>
        <end position="217"/>
    </location>
</feature>
<dbReference type="EMBL" id="KQ242230">
    <property type="protein sequence ID" value="KNC79877.1"/>
    <property type="molecule type" value="Genomic_DNA"/>
</dbReference>
<feature type="compositionally biased region" description="Basic and acidic residues" evidence="1">
    <location>
        <begin position="222"/>
        <end position="237"/>
    </location>
</feature>
<dbReference type="GeneID" id="25908250"/>
<name>A0A0L0FSU0_9EUKA</name>
<dbReference type="AlphaFoldDB" id="A0A0L0FSU0"/>
<feature type="compositionally biased region" description="Basic and acidic residues" evidence="1">
    <location>
        <begin position="504"/>
        <end position="520"/>
    </location>
</feature>
<proteinExistence type="predicted"/>
<feature type="compositionally biased region" description="Polar residues" evidence="1">
    <location>
        <begin position="242"/>
        <end position="256"/>
    </location>
</feature>
<dbReference type="Proteomes" id="UP000054560">
    <property type="component" value="Unassembled WGS sequence"/>
</dbReference>
<feature type="region of interest" description="Disordered" evidence="1">
    <location>
        <begin position="338"/>
        <end position="578"/>
    </location>
</feature>
<feature type="compositionally biased region" description="Polar residues" evidence="1">
    <location>
        <begin position="265"/>
        <end position="282"/>
    </location>
</feature>
<sequence length="578" mass="63068">MEDPTAENMVRSASIVLDELFNMCVNTKARENLYTYEAKPPNNYTLSRMLDSLSRDVSDSSARARACISKRVCAQYGEGYLSTNDKCKYSKDCVYEEDSVETDNDGVLTRVDSSEPQQSIYITKECTSEVGRASKAILQVKGQAQLVHTALYLEQRDGAAAVLSDKRIPDSARTRFVDTSLNGQDVHGRPEGAREHITTEDTSNATIRTDSSTSHTMSRTTAADDARRDTSDDEGGRRAPNRPQTLTHGDQDNTLGTHGGKDNRGTTSVTHGNKNSKNSQPTGGKGCTDSDKHTVSTKHPERTKRVPTRPARRSGGAESDLRHRRNLAYFMDDPLNPYTAWPLPPKREHPNMDTGTAVDSTQASPRRGRQTPTKAKPNWRSVGRNVDYSQVTDNEKAGNKHAAKSRSLGHKQSSGGCASGKVAARRTNSKEPQVQPKDRKAIGMLGTDTEDAAGSVCIRKGVSSGRTDKKDTVSKPKPKPQNSITRTRTQSEGKSKQKSAQRGTAKETQPKKRTRLSDQTKRKRISLNRKGTGSAARASDATDEATNIAPMPKIGTKKAPTTGQNGRRPRDGINSGAE</sequence>
<keyword evidence="3" id="KW-1185">Reference proteome</keyword>
<feature type="compositionally biased region" description="Basic and acidic residues" evidence="1">
    <location>
        <begin position="186"/>
        <end position="199"/>
    </location>
</feature>
<protein>
    <submittedName>
        <fullName evidence="2">Uncharacterized protein</fullName>
    </submittedName>
</protein>
<evidence type="ECO:0000313" key="3">
    <source>
        <dbReference type="Proteomes" id="UP000054560"/>
    </source>
</evidence>